<evidence type="ECO:0000313" key="1">
    <source>
        <dbReference type="EMBL" id="ETK01739.1"/>
    </source>
</evidence>
<organism evidence="1 2">
    <name type="scientific">Tannerella sp. oral taxon BU063 isolate Cell 2</name>
    <dbReference type="NCBI Taxonomy" id="1411148"/>
    <lineage>
        <taxon>Bacteria</taxon>
        <taxon>Pseudomonadati</taxon>
        <taxon>Bacteroidota</taxon>
        <taxon>Bacteroidia</taxon>
        <taxon>Bacteroidales</taxon>
        <taxon>Tannerellaceae</taxon>
        <taxon>Tannerella</taxon>
    </lineage>
</organism>
<dbReference type="Gene3D" id="3.40.630.30">
    <property type="match status" value="1"/>
</dbReference>
<dbReference type="AlphaFoldDB" id="W2C3G1"/>
<proteinExistence type="predicted"/>
<dbReference type="InterPro" id="IPR016181">
    <property type="entry name" value="Acyl_CoA_acyltransferase"/>
</dbReference>
<dbReference type="Proteomes" id="UP000018837">
    <property type="component" value="Unassembled WGS sequence"/>
</dbReference>
<comment type="caution">
    <text evidence="1">The sequence shown here is derived from an EMBL/GenBank/DDBJ whole genome shotgun (WGS) entry which is preliminary data.</text>
</comment>
<name>W2C3G1_9BACT</name>
<dbReference type="EMBL" id="AYUF01000450">
    <property type="protein sequence ID" value="ETK01739.1"/>
    <property type="molecule type" value="Genomic_DNA"/>
</dbReference>
<gene>
    <name evidence="1" type="ORF">N425_08175</name>
</gene>
<sequence length="212" mass="24399">MNRLISTYGEYAIWQLSVRSLYQLAEFVVCQNHEHHTKRIGDNFQSEVLAVYKEELRYYERSQTLIATTADDQIIGSIRLMNWDREQPLPMQTYFNLSSFEKALPLSTNIWHIGRFAVSAKAGASGLTLFKLLLLYAMRPVYESDNDLALAECDNKLLRIMRLMGIQVQSIGESMEYLGSETTPVYATRDGLTNFFSKNRWLMDRCTTVAIA</sequence>
<evidence type="ECO:0000313" key="2">
    <source>
        <dbReference type="Proteomes" id="UP000018837"/>
    </source>
</evidence>
<reference evidence="1 2" key="1">
    <citation type="submission" date="2013-11" db="EMBL/GenBank/DDBJ databases">
        <title>Single cell genomics of uncultured Tannerella BU063 (oral taxon 286).</title>
        <authorList>
            <person name="Beall C.J."/>
            <person name="Campbell A.G."/>
            <person name="Griffen A.L."/>
            <person name="Podar M."/>
            <person name="Leys E.J."/>
        </authorList>
    </citation>
    <scope>NUCLEOTIDE SEQUENCE [LARGE SCALE GENOMIC DNA]</scope>
    <source>
        <strain evidence="1">Cell 2</strain>
    </source>
</reference>
<dbReference type="SUPFAM" id="SSF55729">
    <property type="entry name" value="Acyl-CoA N-acyltransferases (Nat)"/>
    <property type="match status" value="1"/>
</dbReference>
<protein>
    <submittedName>
        <fullName evidence="1">Uncharacterized protein</fullName>
    </submittedName>
</protein>
<accession>W2C3G1</accession>